<dbReference type="OMA" id="TIPMYVE"/>
<dbReference type="Proteomes" id="UP000472272">
    <property type="component" value="Chromosome 2"/>
</dbReference>
<dbReference type="GeneTree" id="ENSGT00390000004113"/>
<organism evidence="1 2">
    <name type="scientific">Podarcis muralis</name>
    <name type="common">Wall lizard</name>
    <name type="synonym">Lacerta muralis</name>
    <dbReference type="NCBI Taxonomy" id="64176"/>
    <lineage>
        <taxon>Eukaryota</taxon>
        <taxon>Metazoa</taxon>
        <taxon>Chordata</taxon>
        <taxon>Craniata</taxon>
        <taxon>Vertebrata</taxon>
        <taxon>Euteleostomi</taxon>
        <taxon>Lepidosauria</taxon>
        <taxon>Squamata</taxon>
        <taxon>Bifurcata</taxon>
        <taxon>Unidentata</taxon>
        <taxon>Episquamata</taxon>
        <taxon>Laterata</taxon>
        <taxon>Lacertibaenia</taxon>
        <taxon>Lacertidae</taxon>
        <taxon>Podarcis</taxon>
    </lineage>
</organism>
<sequence>MWSWIEQLKEPLLTKNDVDVLAKNNVDPQEALKLLDKGKYHTILCILNCVVQLQTIPMYVEDLLLDRAIKAFTKVSSDSEGGLDIYSILKNIFKQILEHQRQYSRDQTETIF</sequence>
<evidence type="ECO:0000313" key="2">
    <source>
        <dbReference type="Proteomes" id="UP000472272"/>
    </source>
</evidence>
<evidence type="ECO:0000313" key="1">
    <source>
        <dbReference type="Ensembl" id="ENSPMRP00000000193.1"/>
    </source>
</evidence>
<proteinExistence type="predicted"/>
<dbReference type="Ensembl" id="ENSPMRT00000000202.1">
    <property type="protein sequence ID" value="ENSPMRP00000000193.1"/>
    <property type="gene ID" value="ENSPMRG00000000131.1"/>
</dbReference>
<reference evidence="1 2" key="1">
    <citation type="journal article" date="2019" name="Proc. Natl. Acad. Sci. U.S.A.">
        <title>Regulatory changes in pterin and carotenoid genes underlie balanced color polymorphisms in the wall lizard.</title>
        <authorList>
            <person name="Andrade P."/>
            <person name="Pinho C."/>
            <person name="Perez I de Lanuza G."/>
            <person name="Afonso S."/>
            <person name="Brejcha J."/>
            <person name="Rubin C.J."/>
            <person name="Wallerman O."/>
            <person name="Pereira P."/>
            <person name="Sabatino S.J."/>
            <person name="Bellati A."/>
            <person name="Pellitteri-Rosa D."/>
            <person name="Bosakova Z."/>
            <person name="Bunikis I."/>
            <person name="Carretero M.A."/>
            <person name="Feiner N."/>
            <person name="Marsik P."/>
            <person name="Pauperio F."/>
            <person name="Salvi D."/>
            <person name="Soler L."/>
            <person name="While G.M."/>
            <person name="Uller T."/>
            <person name="Font E."/>
            <person name="Andersson L."/>
            <person name="Carneiro M."/>
        </authorList>
    </citation>
    <scope>NUCLEOTIDE SEQUENCE</scope>
</reference>
<accession>A0A670HKQ3</accession>
<reference evidence="1" key="2">
    <citation type="submission" date="2025-08" db="UniProtKB">
        <authorList>
            <consortium name="Ensembl"/>
        </authorList>
    </citation>
    <scope>IDENTIFICATION</scope>
</reference>
<keyword evidence="2" id="KW-1185">Reference proteome</keyword>
<reference evidence="1" key="3">
    <citation type="submission" date="2025-09" db="UniProtKB">
        <authorList>
            <consortium name="Ensembl"/>
        </authorList>
    </citation>
    <scope>IDENTIFICATION</scope>
</reference>
<dbReference type="AlphaFoldDB" id="A0A670HKQ3"/>
<name>A0A670HKQ3_PODMU</name>
<protein>
    <submittedName>
        <fullName evidence="1">Uncharacterized protein</fullName>
    </submittedName>
</protein>